<evidence type="ECO:0000256" key="12">
    <source>
        <dbReference type="ARBA" id="ARBA00023128"/>
    </source>
</evidence>
<keyword evidence="8" id="KW-1278">Translocase</keyword>
<keyword evidence="9" id="KW-0249">Electron transport</keyword>
<keyword evidence="6" id="KW-0679">Respiratory chain</keyword>
<keyword evidence="13 16" id="KW-0472">Membrane</keyword>
<feature type="transmembrane region" description="Helical" evidence="16">
    <location>
        <begin position="21"/>
        <end position="44"/>
    </location>
</feature>
<dbReference type="PANTHER" id="PTHR11435:SF1">
    <property type="entry name" value="NADH-UBIQUINONE OXIDOREDUCTASE CHAIN 6"/>
    <property type="match status" value="1"/>
</dbReference>
<evidence type="ECO:0000256" key="14">
    <source>
        <dbReference type="ARBA" id="ARBA00031019"/>
    </source>
</evidence>
<keyword evidence="7 16" id="KW-0812">Transmembrane</keyword>
<evidence type="ECO:0000256" key="11">
    <source>
        <dbReference type="ARBA" id="ARBA00023027"/>
    </source>
</evidence>
<feature type="transmembrane region" description="Helical" evidence="16">
    <location>
        <begin position="50"/>
        <end position="71"/>
    </location>
</feature>
<keyword evidence="12 17" id="KW-0496">Mitochondrion</keyword>
<evidence type="ECO:0000256" key="2">
    <source>
        <dbReference type="ARBA" id="ARBA00005698"/>
    </source>
</evidence>
<reference evidence="17" key="1">
    <citation type="submission" date="2012-06" db="EMBL/GenBank/DDBJ databases">
        <title>Mitogenomics of the Coleoptera under dense taxon sampling.</title>
        <authorList>
            <person name="Timmermans M.J.T.N."/>
            <person name="Lim J."/>
            <person name="Dodsworth S."/>
            <person name="Haran J."/>
            <person name="Ahrens D."/>
            <person name="Bocak L."/>
            <person name="London A."/>
            <person name="Culverwell L."/>
            <person name="Vogler A.P."/>
        </authorList>
    </citation>
    <scope>NUCLEOTIDE SEQUENCE</scope>
</reference>
<keyword evidence="5" id="KW-0813">Transport</keyword>
<evidence type="ECO:0000256" key="9">
    <source>
        <dbReference type="ARBA" id="ARBA00022982"/>
    </source>
</evidence>
<proteinExistence type="inferred from homology"/>
<evidence type="ECO:0000256" key="5">
    <source>
        <dbReference type="ARBA" id="ARBA00022448"/>
    </source>
</evidence>
<evidence type="ECO:0000256" key="8">
    <source>
        <dbReference type="ARBA" id="ARBA00022967"/>
    </source>
</evidence>
<evidence type="ECO:0000256" key="15">
    <source>
        <dbReference type="ARBA" id="ARBA00049551"/>
    </source>
</evidence>
<dbReference type="InterPro" id="IPR050269">
    <property type="entry name" value="ComplexI_Subunit6"/>
</dbReference>
<dbReference type="EMBL" id="JX412728">
    <property type="protein sequence ID" value="ALO76134.1"/>
    <property type="molecule type" value="Genomic_DNA"/>
</dbReference>
<dbReference type="EC" id="7.1.1.2" evidence="3"/>
<accession>A0A0S2MN39</accession>
<dbReference type="GO" id="GO:0008137">
    <property type="term" value="F:NADH dehydrogenase (ubiquinone) activity"/>
    <property type="evidence" value="ECO:0007669"/>
    <property type="project" value="UniProtKB-EC"/>
</dbReference>
<sequence>MYILMLNSMFLSLMFLTLNNPMSLGLILLIQTILISLMSSFLTYSFWMSYILFLVMVGGMLILFTYMTSLAPNEMFLFSNKTLMMLIISFTFFSLMFFITDKTFLYQMFKNSDMMNMLNSSSLIKENMIILNKIYNKPNNLISIMLINYLFLTLIIVVKITNIKYGPIRQKF</sequence>
<evidence type="ECO:0000256" key="3">
    <source>
        <dbReference type="ARBA" id="ARBA00012944"/>
    </source>
</evidence>
<dbReference type="GO" id="GO:0031966">
    <property type="term" value="C:mitochondrial membrane"/>
    <property type="evidence" value="ECO:0007669"/>
    <property type="project" value="UniProtKB-SubCell"/>
</dbReference>
<evidence type="ECO:0000256" key="6">
    <source>
        <dbReference type="ARBA" id="ARBA00022660"/>
    </source>
</evidence>
<gene>
    <name evidence="17" type="primary">nad6</name>
</gene>
<keyword evidence="10 16" id="KW-1133">Transmembrane helix</keyword>
<evidence type="ECO:0000256" key="1">
    <source>
        <dbReference type="ARBA" id="ARBA00004225"/>
    </source>
</evidence>
<comment type="catalytic activity">
    <reaction evidence="15">
        <text>a ubiquinone + NADH + 5 H(+)(in) = a ubiquinol + NAD(+) + 4 H(+)(out)</text>
        <dbReference type="Rhea" id="RHEA:29091"/>
        <dbReference type="Rhea" id="RHEA-COMP:9565"/>
        <dbReference type="Rhea" id="RHEA-COMP:9566"/>
        <dbReference type="ChEBI" id="CHEBI:15378"/>
        <dbReference type="ChEBI" id="CHEBI:16389"/>
        <dbReference type="ChEBI" id="CHEBI:17976"/>
        <dbReference type="ChEBI" id="CHEBI:57540"/>
        <dbReference type="ChEBI" id="CHEBI:57945"/>
        <dbReference type="EC" id="7.1.1.2"/>
    </reaction>
</comment>
<evidence type="ECO:0000256" key="13">
    <source>
        <dbReference type="ARBA" id="ARBA00023136"/>
    </source>
</evidence>
<organism evidence="17">
    <name type="scientific">Scirtidae sp. GENSP02</name>
    <dbReference type="NCBI Taxonomy" id="1205581"/>
    <lineage>
        <taxon>Eukaryota</taxon>
        <taxon>Metazoa</taxon>
        <taxon>Ecdysozoa</taxon>
        <taxon>Arthropoda</taxon>
        <taxon>Hexapoda</taxon>
        <taxon>Insecta</taxon>
        <taxon>Pterygota</taxon>
        <taxon>Neoptera</taxon>
        <taxon>Endopterygota</taxon>
        <taxon>Coleoptera</taxon>
        <taxon>Polyphaga</taxon>
        <taxon>Elateriformia</taxon>
        <taxon>Scirtoidea</taxon>
        <taxon>Scirtidae</taxon>
    </lineage>
</organism>
<comment type="similarity">
    <text evidence="2">Belongs to the complex I subunit 6 family.</text>
</comment>
<dbReference type="PANTHER" id="PTHR11435">
    <property type="entry name" value="NADH UBIQUINONE OXIDOREDUCTASE SUBUNIT ND6"/>
    <property type="match status" value="1"/>
</dbReference>
<feature type="transmembrane region" description="Helical" evidence="16">
    <location>
        <begin position="83"/>
        <end position="100"/>
    </location>
</feature>
<comment type="subcellular location">
    <subcellularLocation>
        <location evidence="1">Mitochondrion membrane</location>
        <topology evidence="1">Multi-pass membrane protein</topology>
    </subcellularLocation>
</comment>
<name>A0A0S2MN39_9COLE</name>
<geneLocation type="mitochondrion" evidence="17"/>
<evidence type="ECO:0000256" key="7">
    <source>
        <dbReference type="ARBA" id="ARBA00022692"/>
    </source>
</evidence>
<evidence type="ECO:0000256" key="4">
    <source>
        <dbReference type="ARBA" id="ARBA00021095"/>
    </source>
</evidence>
<protein>
    <recommendedName>
        <fullName evidence="4">NADH-ubiquinone oxidoreductase chain 6</fullName>
        <ecNumber evidence="3">7.1.1.2</ecNumber>
    </recommendedName>
    <alternativeName>
        <fullName evidence="14">NADH dehydrogenase subunit 6</fullName>
    </alternativeName>
</protein>
<dbReference type="AlphaFoldDB" id="A0A0S2MN39"/>
<keyword evidence="11" id="KW-0520">NAD</keyword>
<evidence type="ECO:0000256" key="16">
    <source>
        <dbReference type="SAM" id="Phobius"/>
    </source>
</evidence>
<evidence type="ECO:0000313" key="17">
    <source>
        <dbReference type="EMBL" id="ALO76134.1"/>
    </source>
</evidence>
<feature type="transmembrane region" description="Helical" evidence="16">
    <location>
        <begin position="141"/>
        <end position="161"/>
    </location>
</feature>
<evidence type="ECO:0000256" key="10">
    <source>
        <dbReference type="ARBA" id="ARBA00022989"/>
    </source>
</evidence>